<evidence type="ECO:0000313" key="2">
    <source>
        <dbReference type="Proteomes" id="UP000270094"/>
    </source>
</evidence>
<gene>
    <name evidence="1" type="ORF">SVUK_LOCUS11145</name>
</gene>
<keyword evidence="2" id="KW-1185">Reference proteome</keyword>
<evidence type="ECO:0000313" key="1">
    <source>
        <dbReference type="EMBL" id="VDM76147.1"/>
    </source>
</evidence>
<organism evidence="1 2">
    <name type="scientific">Strongylus vulgaris</name>
    <name type="common">Blood worm</name>
    <dbReference type="NCBI Taxonomy" id="40348"/>
    <lineage>
        <taxon>Eukaryota</taxon>
        <taxon>Metazoa</taxon>
        <taxon>Ecdysozoa</taxon>
        <taxon>Nematoda</taxon>
        <taxon>Chromadorea</taxon>
        <taxon>Rhabditida</taxon>
        <taxon>Rhabditina</taxon>
        <taxon>Rhabditomorpha</taxon>
        <taxon>Strongyloidea</taxon>
        <taxon>Strongylidae</taxon>
        <taxon>Strongylus</taxon>
    </lineage>
</organism>
<reference evidence="1" key="1">
    <citation type="submission" date="2018-11" db="EMBL/GenBank/DDBJ databases">
        <authorList>
            <consortium name="Pathogen Informatics"/>
        </authorList>
    </citation>
    <scope>NUCLEOTIDE SEQUENCE [LARGE SCALE GENOMIC DNA]</scope>
</reference>
<dbReference type="EMBL" id="UYYB01096427">
    <property type="protein sequence ID" value="VDM76147.1"/>
    <property type="molecule type" value="Genomic_DNA"/>
</dbReference>
<protein>
    <submittedName>
        <fullName evidence="1">Uncharacterized protein</fullName>
    </submittedName>
</protein>
<accession>A0A3P7JJ18</accession>
<dbReference type="OrthoDB" id="5815052at2759"/>
<proteinExistence type="predicted"/>
<dbReference type="AlphaFoldDB" id="A0A3P7JJ18"/>
<name>A0A3P7JJ18_STRVU</name>
<sequence length="98" mass="10979">MANSVAAAGQLLVAKRPETETTVALRINTINSAMEQLRLRRCTSDSDTCSSRSQPSSEIRGWIHSQEKRLLELEQRLKEGAGLTKLLSDQQVGFYMDR</sequence>
<dbReference type="Proteomes" id="UP000270094">
    <property type="component" value="Unassembled WGS sequence"/>
</dbReference>